<dbReference type="Pfam" id="PF00293">
    <property type="entry name" value="NUDIX"/>
    <property type="match status" value="1"/>
</dbReference>
<dbReference type="EMBL" id="BAZW01000006">
    <property type="protein sequence ID" value="GAO29024.1"/>
    <property type="molecule type" value="Genomic_DNA"/>
</dbReference>
<evidence type="ECO:0000313" key="4">
    <source>
        <dbReference type="EMBL" id="GAO29024.1"/>
    </source>
</evidence>
<dbReference type="AlphaFoldDB" id="A0A0E9LUU8"/>
<dbReference type="PROSITE" id="PS00893">
    <property type="entry name" value="NUDIX_BOX"/>
    <property type="match status" value="1"/>
</dbReference>
<dbReference type="SUPFAM" id="SSF55811">
    <property type="entry name" value="Nudix"/>
    <property type="match status" value="1"/>
</dbReference>
<keyword evidence="5" id="KW-1185">Reference proteome</keyword>
<dbReference type="InterPro" id="IPR020084">
    <property type="entry name" value="NUDIX_hydrolase_CS"/>
</dbReference>
<dbReference type="PROSITE" id="PS51462">
    <property type="entry name" value="NUDIX"/>
    <property type="match status" value="1"/>
</dbReference>
<comment type="caution">
    <text evidence="4">The sequence shown here is derived from an EMBL/GenBank/DDBJ whole genome shotgun (WGS) entry which is preliminary data.</text>
</comment>
<evidence type="ECO:0000256" key="1">
    <source>
        <dbReference type="ARBA" id="ARBA00022801"/>
    </source>
</evidence>
<proteinExistence type="inferred from homology"/>
<dbReference type="STRING" id="1236989.JCM15548_11178"/>
<dbReference type="Proteomes" id="UP000032900">
    <property type="component" value="Unassembled WGS sequence"/>
</dbReference>
<dbReference type="InterPro" id="IPR000086">
    <property type="entry name" value="NUDIX_hydrolase_dom"/>
</dbReference>
<dbReference type="InterPro" id="IPR020476">
    <property type="entry name" value="Nudix_hydrolase"/>
</dbReference>
<evidence type="ECO:0000313" key="5">
    <source>
        <dbReference type="Proteomes" id="UP000032900"/>
    </source>
</evidence>
<organism evidence="4 5">
    <name type="scientific">Geofilum rubicundum JCM 15548</name>
    <dbReference type="NCBI Taxonomy" id="1236989"/>
    <lineage>
        <taxon>Bacteria</taxon>
        <taxon>Pseudomonadati</taxon>
        <taxon>Bacteroidota</taxon>
        <taxon>Bacteroidia</taxon>
        <taxon>Marinilabiliales</taxon>
        <taxon>Marinilabiliaceae</taxon>
        <taxon>Geofilum</taxon>
    </lineage>
</organism>
<reference evidence="4 5" key="1">
    <citation type="journal article" date="2015" name="Microbes Environ.">
        <title>Distribution and evolution of nitrogen fixation genes in the phylum bacteroidetes.</title>
        <authorList>
            <person name="Inoue J."/>
            <person name="Oshima K."/>
            <person name="Suda W."/>
            <person name="Sakamoto M."/>
            <person name="Iino T."/>
            <person name="Noda S."/>
            <person name="Hongoh Y."/>
            <person name="Hattori M."/>
            <person name="Ohkuma M."/>
        </authorList>
    </citation>
    <scope>NUCLEOTIDE SEQUENCE [LARGE SCALE GENOMIC DNA]</scope>
    <source>
        <strain evidence="4">JCM 15548</strain>
    </source>
</reference>
<comment type="similarity">
    <text evidence="2">Belongs to the Nudix hydrolase family.</text>
</comment>
<feature type="domain" description="Nudix hydrolase" evidence="3">
    <location>
        <begin position="72"/>
        <end position="201"/>
    </location>
</feature>
<evidence type="ECO:0000256" key="2">
    <source>
        <dbReference type="RuleBase" id="RU003476"/>
    </source>
</evidence>
<evidence type="ECO:0000259" key="3">
    <source>
        <dbReference type="PROSITE" id="PS51462"/>
    </source>
</evidence>
<name>A0A0E9LUU8_9BACT</name>
<dbReference type="Gene3D" id="3.90.79.10">
    <property type="entry name" value="Nucleoside Triphosphate Pyrophosphohydrolase"/>
    <property type="match status" value="1"/>
</dbReference>
<accession>A0A0E9LUU8</accession>
<dbReference type="PANTHER" id="PTHR43736:SF1">
    <property type="entry name" value="DIHYDRONEOPTERIN TRIPHOSPHATE DIPHOSPHATASE"/>
    <property type="match status" value="1"/>
</dbReference>
<gene>
    <name evidence="4" type="ORF">JCM15548_11178</name>
</gene>
<dbReference type="PRINTS" id="PR00502">
    <property type="entry name" value="NUDIXFAMILY"/>
</dbReference>
<keyword evidence="1 2" id="KW-0378">Hydrolase</keyword>
<dbReference type="InterPro" id="IPR015797">
    <property type="entry name" value="NUDIX_hydrolase-like_dom_sf"/>
</dbReference>
<dbReference type="OrthoDB" id="9816289at2"/>
<dbReference type="PANTHER" id="PTHR43736">
    <property type="entry name" value="ADP-RIBOSE PYROPHOSPHATASE"/>
    <property type="match status" value="1"/>
</dbReference>
<protein>
    <submittedName>
        <fullName evidence="4">Bis(5'-nucleosyl)-tetraphosphatase</fullName>
    </submittedName>
</protein>
<dbReference type="RefSeq" id="WP_062122802.1">
    <property type="nucleotide sequence ID" value="NZ_BAZW01000006.1"/>
</dbReference>
<sequence length="205" mass="23975">MYKIFFKDRVIILTKRIENDLSADFSSILKYANQGELQQFIQQFDNDESMKRAYIYHHNANELLQHFRDCFKNLPAAGGLVWNKDQTAFLGMKRLGYFDLPKGKMEASETMEEAAVREVEEECGISGLSISKKLPRTFHTYKIKDQSIFKETHWFEMVYHGDHTPQPQVEENIESVFWVRPHELPTHLANTYPSIIEVLKSAQII</sequence>
<dbReference type="GO" id="GO:0016787">
    <property type="term" value="F:hydrolase activity"/>
    <property type="evidence" value="ECO:0007669"/>
    <property type="project" value="UniProtKB-KW"/>
</dbReference>